<dbReference type="EMBL" id="CABWLR010000002">
    <property type="protein sequence ID" value="VXB21962.1"/>
    <property type="molecule type" value="Genomic_DNA"/>
</dbReference>
<dbReference type="GO" id="GO:0006644">
    <property type="term" value="P:phospholipid metabolic process"/>
    <property type="evidence" value="ECO:0007669"/>
    <property type="project" value="TreeGrafter"/>
</dbReference>
<feature type="domain" description="GP-PDE" evidence="1">
    <location>
        <begin position="41"/>
        <end position="279"/>
    </location>
</feature>
<dbReference type="PANTHER" id="PTHR46320:SF1">
    <property type="entry name" value="GLYCEROPHOSPHODIESTER PHOSPHODIESTERASE 1"/>
    <property type="match status" value="1"/>
</dbReference>
<name>A0A653NYC2_9FLAO</name>
<gene>
    <name evidence="2" type="ORF">MARI151_20057</name>
</gene>
<dbReference type="GO" id="GO:0005886">
    <property type="term" value="C:plasma membrane"/>
    <property type="evidence" value="ECO:0007669"/>
    <property type="project" value="TreeGrafter"/>
</dbReference>
<dbReference type="CDD" id="cd08566">
    <property type="entry name" value="GDPD_AtGDE_like"/>
    <property type="match status" value="1"/>
</dbReference>
<dbReference type="PANTHER" id="PTHR46320">
    <property type="entry name" value="GLYCEROPHOSPHODIESTER PHOSPHODIESTERASE 1"/>
    <property type="match status" value="1"/>
</dbReference>
<dbReference type="Pfam" id="PF03009">
    <property type="entry name" value="GDPD"/>
    <property type="match status" value="1"/>
</dbReference>
<dbReference type="RefSeq" id="WP_159302014.1">
    <property type="nucleotide sequence ID" value="NZ_LR733271.1"/>
</dbReference>
<protein>
    <submittedName>
        <fullName evidence="2">Glycerophosphoryl diester phosphodiesterase</fullName>
    </submittedName>
</protein>
<evidence type="ECO:0000313" key="3">
    <source>
        <dbReference type="Proteomes" id="UP000430202"/>
    </source>
</evidence>
<dbReference type="PROSITE" id="PS51704">
    <property type="entry name" value="GP_PDE"/>
    <property type="match status" value="1"/>
</dbReference>
<dbReference type="InterPro" id="IPR017946">
    <property type="entry name" value="PLC-like_Pdiesterase_TIM-brl"/>
</dbReference>
<keyword evidence="3" id="KW-1185">Reference proteome</keyword>
<dbReference type="GO" id="GO:0070291">
    <property type="term" value="P:N-acylethanolamine metabolic process"/>
    <property type="evidence" value="ECO:0007669"/>
    <property type="project" value="TreeGrafter"/>
</dbReference>
<evidence type="ECO:0000313" key="2">
    <source>
        <dbReference type="EMBL" id="VXB21962.1"/>
    </source>
</evidence>
<proteinExistence type="predicted"/>
<dbReference type="AlphaFoldDB" id="A0A653NYC2"/>
<dbReference type="PROSITE" id="PS50007">
    <property type="entry name" value="PIPLC_X_DOMAIN"/>
    <property type="match status" value="1"/>
</dbReference>
<dbReference type="Gene3D" id="3.20.20.190">
    <property type="entry name" value="Phosphatidylinositol (PI) phosphodiesterase"/>
    <property type="match status" value="1"/>
</dbReference>
<dbReference type="Proteomes" id="UP000430202">
    <property type="component" value="Unassembled WGS sequence"/>
</dbReference>
<dbReference type="GO" id="GO:0006580">
    <property type="term" value="P:ethanolamine metabolic process"/>
    <property type="evidence" value="ECO:0007669"/>
    <property type="project" value="TreeGrafter"/>
</dbReference>
<sequence length="283" mass="32617">MNLKISICTILFAIICVDNCFCQTSKADSILFDFNHRPEKILVAAHRAAHQNYPENSIAAIRESIRLGIAIVELDIRVTKDDKLVVMHDRTVDRTTNGSGKVDQLTFEEIRSLRLKHKDDLTDEQVPTLEEVLVEATGKILIDIDFKAAPKNIDKALALIEKHKMENQIIFFLYDHKLSPKLHKKSPAIIIMPRAHNQNEVEEILKWNYIKVIHVDDSFYDDTLMNRILDANVRVWMNALGKYDTMEKTEKNSGFEALLKQKNINIIQTDLPRELSNFLLIKK</sequence>
<dbReference type="InterPro" id="IPR030395">
    <property type="entry name" value="GP_PDE_dom"/>
</dbReference>
<reference evidence="2 3" key="1">
    <citation type="submission" date="2019-10" db="EMBL/GenBank/DDBJ databases">
        <authorList>
            <person name="Karimi E."/>
        </authorList>
    </citation>
    <scope>NUCLEOTIDE SEQUENCE [LARGE SCALE GENOMIC DNA]</scope>
    <source>
        <strain evidence="2">Maribacter sp. 151</strain>
    </source>
</reference>
<accession>A0A653NYC2</accession>
<dbReference type="SUPFAM" id="SSF51695">
    <property type="entry name" value="PLC-like phosphodiesterases"/>
    <property type="match status" value="1"/>
</dbReference>
<organism evidence="2 3">
    <name type="scientific">Maribacter litoralis</name>
    <dbReference type="NCBI Taxonomy" id="2059726"/>
    <lineage>
        <taxon>Bacteria</taxon>
        <taxon>Pseudomonadati</taxon>
        <taxon>Bacteroidota</taxon>
        <taxon>Flavobacteriia</taxon>
        <taxon>Flavobacteriales</taxon>
        <taxon>Flavobacteriaceae</taxon>
        <taxon>Maribacter</taxon>
    </lineage>
</organism>
<evidence type="ECO:0000259" key="1">
    <source>
        <dbReference type="PROSITE" id="PS51704"/>
    </source>
</evidence>
<dbReference type="GO" id="GO:0008889">
    <property type="term" value="F:glycerophosphodiester phosphodiesterase activity"/>
    <property type="evidence" value="ECO:0007669"/>
    <property type="project" value="TreeGrafter"/>
</dbReference>